<evidence type="ECO:0000256" key="5">
    <source>
        <dbReference type="ARBA" id="ARBA00022519"/>
    </source>
</evidence>
<dbReference type="GO" id="GO:0006744">
    <property type="term" value="P:ubiquinone biosynthetic process"/>
    <property type="evidence" value="ECO:0007669"/>
    <property type="project" value="UniProtKB-KW"/>
</dbReference>
<keyword evidence="6 13" id="KW-0808">Transferase</keyword>
<dbReference type="FunFam" id="1.20.120.1780:FF:000001">
    <property type="entry name" value="4-hydroxybenzoate octaprenyltransferase"/>
    <property type="match status" value="1"/>
</dbReference>
<dbReference type="PANTHER" id="PTHR11048">
    <property type="entry name" value="PRENYLTRANSFERASES"/>
    <property type="match status" value="1"/>
</dbReference>
<keyword evidence="9 12" id="KW-1133">Transmembrane helix</keyword>
<comment type="caution">
    <text evidence="13">The sequence shown here is derived from an EMBL/GenBank/DDBJ whole genome shotgun (WGS) entry which is preliminary data.</text>
</comment>
<comment type="subcellular location">
    <subcellularLocation>
        <location evidence="2">Membrane</location>
        <topology evidence="2">Multi-pass membrane protein</topology>
    </subcellularLocation>
</comment>
<dbReference type="NCBIfam" id="TIGR01475">
    <property type="entry name" value="ubiA_other"/>
    <property type="match status" value="1"/>
</dbReference>
<dbReference type="InterPro" id="IPR044878">
    <property type="entry name" value="UbiA_sf"/>
</dbReference>
<comment type="cofactor">
    <cofactor evidence="1">
        <name>Mg(2+)</name>
        <dbReference type="ChEBI" id="CHEBI:18420"/>
    </cofactor>
</comment>
<protein>
    <recommendedName>
        <fullName evidence="11">4-hydroxybenzoate polyprenyltransferase</fullName>
        <ecNumber evidence="11">2.5.1.39</ecNumber>
    </recommendedName>
</protein>
<dbReference type="EC" id="2.5.1.39" evidence="11"/>
<feature type="transmembrane region" description="Helical" evidence="12">
    <location>
        <begin position="46"/>
        <end position="70"/>
    </location>
</feature>
<dbReference type="GO" id="GO:0005886">
    <property type="term" value="C:plasma membrane"/>
    <property type="evidence" value="ECO:0007669"/>
    <property type="project" value="TreeGrafter"/>
</dbReference>
<feature type="transmembrane region" description="Helical" evidence="12">
    <location>
        <begin position="167"/>
        <end position="187"/>
    </location>
</feature>
<keyword evidence="10 12" id="KW-0472">Membrane</keyword>
<evidence type="ECO:0000256" key="6">
    <source>
        <dbReference type="ARBA" id="ARBA00022679"/>
    </source>
</evidence>
<dbReference type="Gene3D" id="1.20.120.1780">
    <property type="entry name" value="UbiA prenyltransferase"/>
    <property type="match status" value="1"/>
</dbReference>
<dbReference type="Gene3D" id="1.10.357.140">
    <property type="entry name" value="UbiA prenyltransferase"/>
    <property type="match status" value="1"/>
</dbReference>
<dbReference type="InterPro" id="IPR000537">
    <property type="entry name" value="UbiA_prenyltransferase"/>
</dbReference>
<feature type="transmembrane region" description="Helical" evidence="12">
    <location>
        <begin position="141"/>
        <end position="161"/>
    </location>
</feature>
<evidence type="ECO:0000256" key="1">
    <source>
        <dbReference type="ARBA" id="ARBA00001946"/>
    </source>
</evidence>
<gene>
    <name evidence="13" type="primary">ubiA</name>
    <name evidence="13" type="ORF">SCARUB_02211</name>
</gene>
<evidence type="ECO:0000256" key="2">
    <source>
        <dbReference type="ARBA" id="ARBA00004141"/>
    </source>
</evidence>
<dbReference type="InterPro" id="IPR006371">
    <property type="entry name" value="Polyprenyltransferase_UbiA-li"/>
</dbReference>
<feature type="transmembrane region" description="Helical" evidence="12">
    <location>
        <begin position="20"/>
        <end position="40"/>
    </location>
</feature>
<feature type="transmembrane region" description="Helical" evidence="12">
    <location>
        <begin position="213"/>
        <end position="232"/>
    </location>
</feature>
<organism evidence="13 14">
    <name type="scientific">Candidatus Scalindua rubra</name>
    <dbReference type="NCBI Taxonomy" id="1872076"/>
    <lineage>
        <taxon>Bacteria</taxon>
        <taxon>Pseudomonadati</taxon>
        <taxon>Planctomycetota</taxon>
        <taxon>Candidatus Brocadiia</taxon>
        <taxon>Candidatus Brocadiales</taxon>
        <taxon>Candidatus Scalinduaceae</taxon>
        <taxon>Candidatus Scalindua</taxon>
    </lineage>
</organism>
<evidence type="ECO:0000256" key="7">
    <source>
        <dbReference type="ARBA" id="ARBA00022688"/>
    </source>
</evidence>
<evidence type="ECO:0000256" key="12">
    <source>
        <dbReference type="SAM" id="Phobius"/>
    </source>
</evidence>
<keyword evidence="4" id="KW-1003">Cell membrane</keyword>
<evidence type="ECO:0000256" key="8">
    <source>
        <dbReference type="ARBA" id="ARBA00022692"/>
    </source>
</evidence>
<dbReference type="EMBL" id="MAYW01000053">
    <property type="protein sequence ID" value="ODS32659.1"/>
    <property type="molecule type" value="Genomic_DNA"/>
</dbReference>
<comment type="similarity">
    <text evidence="3">Belongs to the UbiA prenyltransferase family.</text>
</comment>
<keyword evidence="5" id="KW-0997">Cell inner membrane</keyword>
<name>A0A1E3XAP0_9BACT</name>
<evidence type="ECO:0000313" key="13">
    <source>
        <dbReference type="EMBL" id="ODS32659.1"/>
    </source>
</evidence>
<evidence type="ECO:0000256" key="11">
    <source>
        <dbReference type="ARBA" id="ARBA00034524"/>
    </source>
</evidence>
<sequence>MQSLNNNSILRKVSSILKLIKFSHTIFSLPFAVMSAFIAADGMPSIRQIVLILGALIMARSCAMTFNRLVDAKYDILNPRTDYRVRLQSFIGRPNLWIFTVICALLFVAFAGGLNRLSLLLSPVALLIIFGYSYTKRFTNLSHFALGLALAFSPIGAWIGVKGEITLAPFILAFAVILWTAGFDIIYSCQDLQHDIKTGLYSIPKKMGIKNSLMLSSILHFLMVIILILFMYFTNLDIIYFAGVCFVGVMLFYEHSLIKPHDLSNINIAFFTVNGSISIILMVVTIVDIFIFY</sequence>
<dbReference type="Pfam" id="PF01040">
    <property type="entry name" value="UbiA"/>
    <property type="match status" value="1"/>
</dbReference>
<dbReference type="AlphaFoldDB" id="A0A1E3XAP0"/>
<proteinExistence type="inferred from homology"/>
<dbReference type="Proteomes" id="UP000094056">
    <property type="component" value="Unassembled WGS sequence"/>
</dbReference>
<dbReference type="GO" id="GO:0008412">
    <property type="term" value="F:4-hydroxybenzoate polyprenyltransferase activity"/>
    <property type="evidence" value="ECO:0007669"/>
    <property type="project" value="UniProtKB-EC"/>
</dbReference>
<evidence type="ECO:0000313" key="14">
    <source>
        <dbReference type="Proteomes" id="UP000094056"/>
    </source>
</evidence>
<dbReference type="PATRIC" id="fig|1872076.5.peg.2608"/>
<evidence type="ECO:0000256" key="9">
    <source>
        <dbReference type="ARBA" id="ARBA00022989"/>
    </source>
</evidence>
<accession>A0A1E3XAP0</accession>
<feature type="transmembrane region" description="Helical" evidence="12">
    <location>
        <begin position="268"/>
        <end position="292"/>
    </location>
</feature>
<evidence type="ECO:0000256" key="10">
    <source>
        <dbReference type="ARBA" id="ARBA00023136"/>
    </source>
</evidence>
<feature type="transmembrane region" description="Helical" evidence="12">
    <location>
        <begin position="90"/>
        <end position="111"/>
    </location>
</feature>
<feature type="transmembrane region" description="Helical" evidence="12">
    <location>
        <begin position="238"/>
        <end position="256"/>
    </location>
</feature>
<dbReference type="CDD" id="cd13959">
    <property type="entry name" value="PT_UbiA_COQ2"/>
    <property type="match status" value="1"/>
</dbReference>
<feature type="transmembrane region" description="Helical" evidence="12">
    <location>
        <begin position="117"/>
        <end position="134"/>
    </location>
</feature>
<dbReference type="PANTHER" id="PTHR11048:SF28">
    <property type="entry name" value="4-HYDROXYBENZOATE POLYPRENYLTRANSFERASE, MITOCHONDRIAL"/>
    <property type="match status" value="1"/>
</dbReference>
<reference evidence="13 14" key="1">
    <citation type="submission" date="2016-07" db="EMBL/GenBank/DDBJ databases">
        <title>Draft genome of Scalindua rubra, obtained from a brine-seawater interface in the Red Sea, sheds light on salt adaptation in anammox bacteria.</title>
        <authorList>
            <person name="Speth D.R."/>
            <person name="Lagkouvardos I."/>
            <person name="Wang Y."/>
            <person name="Qian P.-Y."/>
            <person name="Dutilh B.E."/>
            <person name="Jetten M.S."/>
        </authorList>
    </citation>
    <scope>NUCLEOTIDE SEQUENCE [LARGE SCALE GENOMIC DNA]</scope>
    <source>
        <strain evidence="13">BSI-1</strain>
    </source>
</reference>
<keyword evidence="7" id="KW-0831">Ubiquinone biosynthesis</keyword>
<dbReference type="FunFam" id="1.10.357.140:FF:000008">
    <property type="entry name" value="4-hydroxybenzoate octaprenyltransferase"/>
    <property type="match status" value="1"/>
</dbReference>
<evidence type="ECO:0000256" key="4">
    <source>
        <dbReference type="ARBA" id="ARBA00022475"/>
    </source>
</evidence>
<keyword evidence="8 12" id="KW-0812">Transmembrane</keyword>
<evidence type="ECO:0000256" key="3">
    <source>
        <dbReference type="ARBA" id="ARBA00005985"/>
    </source>
</evidence>
<dbReference type="InterPro" id="IPR039653">
    <property type="entry name" value="Prenyltransferase"/>
</dbReference>